<dbReference type="GeneID" id="34521104"/>
<evidence type="ECO:0008006" key="3">
    <source>
        <dbReference type="Google" id="ProtNLM"/>
    </source>
</evidence>
<dbReference type="Proteomes" id="UP000019384">
    <property type="component" value="Unassembled WGS sequence"/>
</dbReference>
<dbReference type="RefSeq" id="XP_022459716.1">
    <property type="nucleotide sequence ID" value="XM_022602144.1"/>
</dbReference>
<sequence>MSDPAESWQDVKTDAVKVVEVLEDDFRHDLAVHLYSVFLLHLKNPSEPKPSFTRWPLSWEEVPDPKVLMTYIDEGNCNVRGSKQKDPPAEELTSDTIAEELTDPVETLKAELNAVFRKKAYLRIHESNSKLKKPQRKKRKVKHAKTERSVEPIVEPALDLGNEIFDGLKSKIDGLIDGIYERKSTLRRNYAIGLNWRDVLLRLHDDEDLEAIETRLRKMFELNIRPDYFTELSDEKKDDVARRKRIDDLKEAVLEQRKRADTERRGV</sequence>
<evidence type="ECO:0000313" key="1">
    <source>
        <dbReference type="EMBL" id="CDK27723.1"/>
    </source>
</evidence>
<name>W6MN82_9ASCO</name>
<accession>W6MN82</accession>
<reference evidence="1" key="1">
    <citation type="submission" date="2013-12" db="EMBL/GenBank/DDBJ databases">
        <authorList>
            <person name="Genoscope - CEA"/>
        </authorList>
    </citation>
    <scope>NUCLEOTIDE SEQUENCE</scope>
    <source>
        <strain evidence="1">CBS 1993</strain>
    </source>
</reference>
<organism evidence="1 2">
    <name type="scientific">Kuraishia capsulata CBS 1993</name>
    <dbReference type="NCBI Taxonomy" id="1382522"/>
    <lineage>
        <taxon>Eukaryota</taxon>
        <taxon>Fungi</taxon>
        <taxon>Dikarya</taxon>
        <taxon>Ascomycota</taxon>
        <taxon>Saccharomycotina</taxon>
        <taxon>Pichiomycetes</taxon>
        <taxon>Pichiales</taxon>
        <taxon>Pichiaceae</taxon>
        <taxon>Kuraishia</taxon>
    </lineage>
</organism>
<dbReference type="AlphaFoldDB" id="W6MN82"/>
<keyword evidence="2" id="KW-1185">Reference proteome</keyword>
<dbReference type="OrthoDB" id="4068335at2759"/>
<dbReference type="EMBL" id="HG793128">
    <property type="protein sequence ID" value="CDK27723.1"/>
    <property type="molecule type" value="Genomic_DNA"/>
</dbReference>
<dbReference type="HOGENOM" id="CLU_1042301_0_0_1"/>
<reference evidence="1" key="2">
    <citation type="submission" date="2014-02" db="EMBL/GenBank/DDBJ databases">
        <title>Complete DNA sequence of /Kuraishia capsulata/ illustrates novel genomic features among budding yeasts (/Saccharomycotina/).</title>
        <authorList>
            <person name="Morales L."/>
            <person name="Noel B."/>
            <person name="Porcel B."/>
            <person name="Marcet-Houben M."/>
            <person name="Hullo M-F."/>
            <person name="Sacerdot C."/>
            <person name="Tekaia F."/>
            <person name="Leh-Louis V."/>
            <person name="Despons L."/>
            <person name="Khanna V."/>
            <person name="Aury J-M."/>
            <person name="Barbe V."/>
            <person name="Couloux A."/>
            <person name="Labadie K."/>
            <person name="Pelletier E."/>
            <person name="Souciet J-L."/>
            <person name="Boekhout T."/>
            <person name="Gabaldon T."/>
            <person name="Wincker P."/>
            <person name="Dujon B."/>
        </authorList>
    </citation>
    <scope>NUCLEOTIDE SEQUENCE</scope>
    <source>
        <strain evidence="1">CBS 1993</strain>
    </source>
</reference>
<proteinExistence type="predicted"/>
<evidence type="ECO:0000313" key="2">
    <source>
        <dbReference type="Proteomes" id="UP000019384"/>
    </source>
</evidence>
<protein>
    <recommendedName>
        <fullName evidence="3">Rrn9 domain-containing protein</fullName>
    </recommendedName>
</protein>
<gene>
    <name evidence="1" type="ORF">KUCA_T00003702001</name>
</gene>